<dbReference type="OrthoDB" id="9782583at2"/>
<dbReference type="Pfam" id="PF00226">
    <property type="entry name" value="DnaJ"/>
    <property type="match status" value="1"/>
</dbReference>
<proteinExistence type="inferred from homology"/>
<comment type="domain">
    <text evidence="7">The transmembrane domain is a dimerization domain.</text>
</comment>
<evidence type="ECO:0000256" key="4">
    <source>
        <dbReference type="ARBA" id="ARBA00022989"/>
    </source>
</evidence>
<dbReference type="SUPFAM" id="SSF46565">
    <property type="entry name" value="Chaperone J-domain"/>
    <property type="match status" value="1"/>
</dbReference>
<keyword evidence="4 7" id="KW-1133">Transmembrane helix</keyword>
<sequence>MQIWGRVLGAIFGFFLLNFFGLLIGFLLGLAFDRAVNNSKNPFGTFSRNSRVNKERQEQFFQLSFSIMGHVAKAKGRVTSDEIRVASYIMKQMALDNTSTLKAQKAFKEGTMNGFAFRESVLQVKQLCQGRISLLKFFMEIQIQAAFADGTLHNEERSLLFKLAELLGFSQKILEQWLKMQEAAIRFQSQNYQYDNSSFSQNTYSSKSKETDAFRILGIDSSASNSEIKKAYKKLMIEHHPDKLSAKGLPPEMIELAKQKTQEIQSAYETLKKIRKI</sequence>
<evidence type="ECO:0000313" key="11">
    <source>
        <dbReference type="Proteomes" id="UP000242175"/>
    </source>
</evidence>
<feature type="transmembrane region" description="Helical" evidence="8">
    <location>
        <begin position="7"/>
        <end position="32"/>
    </location>
</feature>
<organism evidence="10 11">
    <name type="scientific">Paraphotobacterium marinum</name>
    <dbReference type="NCBI Taxonomy" id="1755811"/>
    <lineage>
        <taxon>Bacteria</taxon>
        <taxon>Pseudomonadati</taxon>
        <taxon>Pseudomonadota</taxon>
        <taxon>Gammaproteobacteria</taxon>
        <taxon>Vibrionales</taxon>
        <taxon>Vibrionaceae</taxon>
        <taxon>Paraphotobacterium</taxon>
    </lineage>
</organism>
<keyword evidence="3 7" id="KW-0812">Transmembrane</keyword>
<dbReference type="Gene3D" id="1.10.3680.10">
    <property type="entry name" value="TerB-like"/>
    <property type="match status" value="1"/>
</dbReference>
<dbReference type="CDD" id="cd06257">
    <property type="entry name" value="DnaJ"/>
    <property type="match status" value="1"/>
</dbReference>
<dbReference type="InterPro" id="IPR007791">
    <property type="entry name" value="DjlA_N"/>
</dbReference>
<evidence type="ECO:0000256" key="2">
    <source>
        <dbReference type="ARBA" id="ARBA00022519"/>
    </source>
</evidence>
<dbReference type="CDD" id="cd07316">
    <property type="entry name" value="terB_like_DjlA"/>
    <property type="match status" value="1"/>
</dbReference>
<dbReference type="PRINTS" id="PR00625">
    <property type="entry name" value="JDOMAIN"/>
</dbReference>
<accession>A0A220VDB8</accession>
<evidence type="ECO:0000259" key="9">
    <source>
        <dbReference type="PROSITE" id="PS50076"/>
    </source>
</evidence>
<dbReference type="Gene3D" id="1.10.287.110">
    <property type="entry name" value="DnaJ domain"/>
    <property type="match status" value="1"/>
</dbReference>
<evidence type="ECO:0000256" key="7">
    <source>
        <dbReference type="HAMAP-Rule" id="MF_01153"/>
    </source>
</evidence>
<gene>
    <name evidence="7" type="primary">djlA</name>
    <name evidence="10" type="ORF">CF386_04300</name>
</gene>
<keyword evidence="11" id="KW-1185">Reference proteome</keyword>
<comment type="subcellular location">
    <subcellularLocation>
        <location evidence="7">Cell inner membrane</location>
        <topology evidence="7">Single-pass type III membrane protein</topology>
    </subcellularLocation>
</comment>
<keyword evidence="1 7" id="KW-1003">Cell membrane</keyword>
<evidence type="ECO:0000256" key="6">
    <source>
        <dbReference type="ARBA" id="ARBA00023186"/>
    </source>
</evidence>
<dbReference type="HAMAP" id="MF_01153">
    <property type="entry name" value="DjlA"/>
    <property type="match status" value="1"/>
</dbReference>
<dbReference type="InterPro" id="IPR029024">
    <property type="entry name" value="TerB-like"/>
</dbReference>
<protein>
    <recommendedName>
        <fullName evidence="7">Co-chaperone protein DjlA</fullName>
    </recommendedName>
</protein>
<dbReference type="InterPro" id="IPR001623">
    <property type="entry name" value="DnaJ_domain"/>
</dbReference>
<feature type="topological domain" description="Cytoplasmic" evidence="7">
    <location>
        <begin position="31"/>
        <end position="277"/>
    </location>
</feature>
<evidence type="ECO:0000313" key="10">
    <source>
        <dbReference type="EMBL" id="ASK78290.1"/>
    </source>
</evidence>
<dbReference type="SMART" id="SM00271">
    <property type="entry name" value="DnaJ"/>
    <property type="match status" value="1"/>
</dbReference>
<dbReference type="RefSeq" id="WP_089073198.1">
    <property type="nucleotide sequence ID" value="NZ_CBCSAM010000011.1"/>
</dbReference>
<dbReference type="AlphaFoldDB" id="A0A220VDB8"/>
<feature type="topological domain" description="Periplasmic" evidence="7">
    <location>
        <begin position="1"/>
        <end position="6"/>
    </location>
</feature>
<dbReference type="PANTHER" id="PTHR24074">
    <property type="entry name" value="CO-CHAPERONE PROTEIN DJLA"/>
    <property type="match status" value="1"/>
</dbReference>
<keyword evidence="2 7" id="KW-0997">Cell inner membrane</keyword>
<dbReference type="GO" id="GO:0051087">
    <property type="term" value="F:protein-folding chaperone binding"/>
    <property type="evidence" value="ECO:0007669"/>
    <property type="project" value="InterPro"/>
</dbReference>
<dbReference type="Proteomes" id="UP000242175">
    <property type="component" value="Chromosome large"/>
</dbReference>
<dbReference type="KEGG" id="pmai:CF386_04300"/>
<dbReference type="PROSITE" id="PS50076">
    <property type="entry name" value="DNAJ_2"/>
    <property type="match status" value="1"/>
</dbReference>
<dbReference type="InterPro" id="IPR023749">
    <property type="entry name" value="DjlA"/>
</dbReference>
<name>A0A220VDB8_9GAMM</name>
<evidence type="ECO:0000256" key="3">
    <source>
        <dbReference type="ARBA" id="ARBA00022692"/>
    </source>
</evidence>
<dbReference type="Pfam" id="PF05099">
    <property type="entry name" value="TerB"/>
    <property type="match status" value="1"/>
</dbReference>
<dbReference type="EMBL" id="CP022355">
    <property type="protein sequence ID" value="ASK78290.1"/>
    <property type="molecule type" value="Genomic_DNA"/>
</dbReference>
<keyword evidence="5 7" id="KW-0472">Membrane</keyword>
<comment type="function">
    <text evidence="7">Regulatory DnaK co-chaperone. Direct interaction between DnaK and DjlA is needed for the induction of the wcaABCDE operon, involved in the synthesis of a colanic acid polysaccharide capsule, possibly through activation of the RcsB/RcsC phosphotransfer signaling pathway. The colanic acid capsule may help the bacterium survive conditions outside the host.</text>
</comment>
<feature type="domain" description="J" evidence="9">
    <location>
        <begin position="212"/>
        <end position="276"/>
    </location>
</feature>
<reference evidence="10 11" key="1">
    <citation type="journal article" date="2016" name="Int. J. Syst. Evol. Microbiol.">
        <title>Paraphotobacterium marinum gen. nov., sp. nov., a member of the family Vibrionaceae, isolated from surface seawater.</title>
        <authorList>
            <person name="Huang Z."/>
            <person name="Dong C."/>
            <person name="Shao Z."/>
        </authorList>
    </citation>
    <scope>NUCLEOTIDE SEQUENCE [LARGE SCALE GENOMIC DNA]</scope>
    <source>
        <strain evidence="10 11">NSCS20N07D</strain>
    </source>
</reference>
<dbReference type="GO" id="GO:0005886">
    <property type="term" value="C:plasma membrane"/>
    <property type="evidence" value="ECO:0007669"/>
    <property type="project" value="UniProtKB-SubCell"/>
</dbReference>
<dbReference type="InterPro" id="IPR036869">
    <property type="entry name" value="J_dom_sf"/>
</dbReference>
<evidence type="ECO:0000256" key="8">
    <source>
        <dbReference type="SAM" id="Phobius"/>
    </source>
</evidence>
<dbReference type="InterPro" id="IPR050817">
    <property type="entry name" value="DjlA_DnaK_co-chaperone"/>
</dbReference>
<evidence type="ECO:0000256" key="5">
    <source>
        <dbReference type="ARBA" id="ARBA00023136"/>
    </source>
</evidence>
<evidence type="ECO:0000256" key="1">
    <source>
        <dbReference type="ARBA" id="ARBA00022475"/>
    </source>
</evidence>
<comment type="subunit">
    <text evidence="7">Homodimer.</text>
</comment>
<keyword evidence="6 7" id="KW-0143">Chaperone</keyword>
<dbReference type="NCBIfam" id="NF006948">
    <property type="entry name" value="PRK09430.1"/>
    <property type="match status" value="1"/>
</dbReference>